<dbReference type="Gramene" id="KFK22391">
    <property type="protein sequence ID" value="KFK22391"/>
    <property type="gene ID" value="AALP_AAs50770U000200"/>
</dbReference>
<organism evidence="1 2">
    <name type="scientific">Arabis alpina</name>
    <name type="common">Alpine rock-cress</name>
    <dbReference type="NCBI Taxonomy" id="50452"/>
    <lineage>
        <taxon>Eukaryota</taxon>
        <taxon>Viridiplantae</taxon>
        <taxon>Streptophyta</taxon>
        <taxon>Embryophyta</taxon>
        <taxon>Tracheophyta</taxon>
        <taxon>Spermatophyta</taxon>
        <taxon>Magnoliopsida</taxon>
        <taxon>eudicotyledons</taxon>
        <taxon>Gunneridae</taxon>
        <taxon>Pentapetalae</taxon>
        <taxon>rosids</taxon>
        <taxon>malvids</taxon>
        <taxon>Brassicales</taxon>
        <taxon>Brassicaceae</taxon>
        <taxon>Arabideae</taxon>
        <taxon>Arabis</taxon>
    </lineage>
</organism>
<evidence type="ECO:0000313" key="2">
    <source>
        <dbReference type="Proteomes" id="UP000029120"/>
    </source>
</evidence>
<name>A0A087FXN9_ARAAL</name>
<accession>A0A087FXN9</accession>
<gene>
    <name evidence="1" type="ORF">AALP_AAs50770U000200</name>
</gene>
<sequence>MVSSTLRSTFTSTIFLLIFHVTRNFPKITLDFFDWAKFQLRFTPDLNPHSKTLLRPLIEIHSVSIVIGSMHRWFEGEVSLHVSVILVFESYVLKGCTKAAWKRLVVTKVALFLFTVRVRNGIASNGLTWDFVLPALFFFLEYALEK</sequence>
<proteinExistence type="predicted"/>
<protein>
    <submittedName>
        <fullName evidence="1">Uncharacterized protein</fullName>
    </submittedName>
</protein>
<reference evidence="2" key="1">
    <citation type="journal article" date="2015" name="Nat. Plants">
        <title>Genome expansion of Arabis alpina linked with retrotransposition and reduced symmetric DNA methylation.</title>
        <authorList>
            <person name="Willing E.M."/>
            <person name="Rawat V."/>
            <person name="Mandakova T."/>
            <person name="Maumus F."/>
            <person name="James G.V."/>
            <person name="Nordstroem K.J."/>
            <person name="Becker C."/>
            <person name="Warthmann N."/>
            <person name="Chica C."/>
            <person name="Szarzynska B."/>
            <person name="Zytnicki M."/>
            <person name="Albani M.C."/>
            <person name="Kiefer C."/>
            <person name="Bergonzi S."/>
            <person name="Castaings L."/>
            <person name="Mateos J.L."/>
            <person name="Berns M.C."/>
            <person name="Bujdoso N."/>
            <person name="Piofczyk T."/>
            <person name="de Lorenzo L."/>
            <person name="Barrero-Sicilia C."/>
            <person name="Mateos I."/>
            <person name="Piednoel M."/>
            <person name="Hagmann J."/>
            <person name="Chen-Min-Tao R."/>
            <person name="Iglesias-Fernandez R."/>
            <person name="Schuster S.C."/>
            <person name="Alonso-Blanco C."/>
            <person name="Roudier F."/>
            <person name="Carbonero P."/>
            <person name="Paz-Ares J."/>
            <person name="Davis S.J."/>
            <person name="Pecinka A."/>
            <person name="Quesneville H."/>
            <person name="Colot V."/>
            <person name="Lysak M.A."/>
            <person name="Weigel D."/>
            <person name="Coupland G."/>
            <person name="Schneeberger K."/>
        </authorList>
    </citation>
    <scope>NUCLEOTIDE SEQUENCE [LARGE SCALE GENOMIC DNA]</scope>
    <source>
        <strain evidence="2">cv. Pajares</strain>
    </source>
</reference>
<dbReference type="Proteomes" id="UP000029120">
    <property type="component" value="Unassembled WGS sequence"/>
</dbReference>
<dbReference type="OrthoDB" id="747253at2759"/>
<evidence type="ECO:0000313" key="1">
    <source>
        <dbReference type="EMBL" id="KFK22391.1"/>
    </source>
</evidence>
<keyword evidence="2" id="KW-1185">Reference proteome</keyword>
<dbReference type="eggNOG" id="KOG4197">
    <property type="taxonomic scope" value="Eukaryota"/>
</dbReference>
<dbReference type="AlphaFoldDB" id="A0A087FXN9"/>
<dbReference type="EMBL" id="KL989671">
    <property type="protein sequence ID" value="KFK22391.1"/>
    <property type="molecule type" value="Genomic_DNA"/>
</dbReference>